<keyword evidence="8 14" id="KW-0378">Hydrolase</keyword>
<dbReference type="PANTHER" id="PTHR30417:SF4">
    <property type="entry name" value="1,6-ANHYDRO-N-ACETYLMURAMYL-L-ALANINE AMIDASE AMPD"/>
    <property type="match status" value="1"/>
</dbReference>
<evidence type="ECO:0000313" key="15">
    <source>
        <dbReference type="Proteomes" id="UP001310248"/>
    </source>
</evidence>
<evidence type="ECO:0000256" key="12">
    <source>
        <dbReference type="ARBA" id="ARBA00042615"/>
    </source>
</evidence>
<evidence type="ECO:0000256" key="1">
    <source>
        <dbReference type="ARBA" id="ARBA00001561"/>
    </source>
</evidence>
<keyword evidence="9" id="KW-0862">Zinc</keyword>
<comment type="cofactor">
    <cofactor evidence="2">
        <name>Zn(2+)</name>
        <dbReference type="ChEBI" id="CHEBI:29105"/>
    </cofactor>
</comment>
<sequence length="178" mass="20228">MQIKQHRLTGVKWLGSQFYNQRPNDEISLLVIHCISLPEGCYGLPHIDGLFCGKLDCSAEPSFKDLQGLEVSAHLLIDRNGEVTQYVDFDKRAWHAGVSSFEGREGCNDYSIGIELEGTDYSEYTEQQYQSLIKVSQLLLCHYPKLTKQRIVAHSDIAPGRKTDPGYHFDWSSYLKAL</sequence>
<dbReference type="InterPro" id="IPR002502">
    <property type="entry name" value="Amidase_domain"/>
</dbReference>
<accession>A0ABU7G8H3</accession>
<keyword evidence="7" id="KW-0479">Metal-binding</keyword>
<evidence type="ECO:0000256" key="10">
    <source>
        <dbReference type="ARBA" id="ARBA00023316"/>
    </source>
</evidence>
<dbReference type="PANTHER" id="PTHR30417">
    <property type="entry name" value="N-ACETYLMURAMOYL-L-ALANINE AMIDASE AMID"/>
    <property type="match status" value="1"/>
</dbReference>
<evidence type="ECO:0000256" key="7">
    <source>
        <dbReference type="ARBA" id="ARBA00022723"/>
    </source>
</evidence>
<dbReference type="Proteomes" id="UP001310248">
    <property type="component" value="Unassembled WGS sequence"/>
</dbReference>
<evidence type="ECO:0000313" key="14">
    <source>
        <dbReference type="EMBL" id="MEE1675482.1"/>
    </source>
</evidence>
<evidence type="ECO:0000256" key="6">
    <source>
        <dbReference type="ARBA" id="ARBA00022490"/>
    </source>
</evidence>
<reference evidence="14 15" key="2">
    <citation type="submission" date="2023-12" db="EMBL/GenBank/DDBJ databases">
        <authorList>
            <consortium name="Cladostephus spongiosus"/>
            <person name="Lorente B."/>
            <person name="Cabral C."/>
            <person name="Frias J."/>
            <person name="Faria J."/>
            <person name="Toubarro D."/>
        </authorList>
    </citation>
    <scope>NUCLEOTIDE SEQUENCE [LARGE SCALE GENOMIC DNA]</scope>
    <source>
        <strain evidence="14 15">ZMCS4</strain>
    </source>
</reference>
<evidence type="ECO:0000259" key="13">
    <source>
        <dbReference type="SMART" id="SM00644"/>
    </source>
</evidence>
<keyword evidence="15" id="KW-1185">Reference proteome</keyword>
<evidence type="ECO:0000256" key="11">
    <source>
        <dbReference type="ARBA" id="ARBA00039257"/>
    </source>
</evidence>
<evidence type="ECO:0000256" key="8">
    <source>
        <dbReference type="ARBA" id="ARBA00022801"/>
    </source>
</evidence>
<evidence type="ECO:0000256" key="2">
    <source>
        <dbReference type="ARBA" id="ARBA00001947"/>
    </source>
</evidence>
<dbReference type="Pfam" id="PF01510">
    <property type="entry name" value="Amidase_2"/>
    <property type="match status" value="1"/>
</dbReference>
<organism evidence="14 15">
    <name type="scientific">Agarivorans aestuarii</name>
    <dbReference type="NCBI Taxonomy" id="1563703"/>
    <lineage>
        <taxon>Bacteria</taxon>
        <taxon>Pseudomonadati</taxon>
        <taxon>Pseudomonadota</taxon>
        <taxon>Gammaproteobacteria</taxon>
        <taxon>Alteromonadales</taxon>
        <taxon>Alteromonadaceae</taxon>
        <taxon>Agarivorans</taxon>
    </lineage>
</organism>
<evidence type="ECO:0000256" key="4">
    <source>
        <dbReference type="ARBA" id="ARBA00007553"/>
    </source>
</evidence>
<proteinExistence type="inferred from homology"/>
<dbReference type="Gene3D" id="3.40.80.10">
    <property type="entry name" value="Peptidoglycan recognition protein-like"/>
    <property type="match status" value="1"/>
</dbReference>
<dbReference type="EC" id="3.5.1.28" evidence="5"/>
<dbReference type="CDD" id="cd06583">
    <property type="entry name" value="PGRP"/>
    <property type="match status" value="1"/>
</dbReference>
<dbReference type="SMART" id="SM00644">
    <property type="entry name" value="Ami_2"/>
    <property type="match status" value="1"/>
</dbReference>
<feature type="domain" description="N-acetylmuramoyl-L-alanine amidase" evidence="13">
    <location>
        <begin position="16"/>
        <end position="166"/>
    </location>
</feature>
<comment type="similarity">
    <text evidence="4">Belongs to the N-acetylmuramoyl-L-alanine amidase 2 family.</text>
</comment>
<keyword evidence="6" id="KW-0963">Cytoplasm</keyword>
<name>A0ABU7G8H3_9ALTE</name>
<dbReference type="NCBIfam" id="NF008758">
    <property type="entry name" value="PRK11789.1"/>
    <property type="match status" value="1"/>
</dbReference>
<dbReference type="InterPro" id="IPR036505">
    <property type="entry name" value="Amidase/PGRP_sf"/>
</dbReference>
<evidence type="ECO:0000256" key="3">
    <source>
        <dbReference type="ARBA" id="ARBA00004496"/>
    </source>
</evidence>
<comment type="subcellular location">
    <subcellularLocation>
        <location evidence="3">Cytoplasm</location>
    </subcellularLocation>
</comment>
<protein>
    <recommendedName>
        <fullName evidence="11">1,6-anhydro-N-acetylmuramyl-L-alanine amidase AmpD</fullName>
        <ecNumber evidence="5">3.5.1.28</ecNumber>
    </recommendedName>
    <alternativeName>
        <fullName evidence="12">N-acetylmuramoyl-L-alanine amidase</fullName>
    </alternativeName>
</protein>
<keyword evidence="10" id="KW-0961">Cell wall biogenesis/degradation</keyword>
<dbReference type="GO" id="GO:0008745">
    <property type="term" value="F:N-acetylmuramoyl-L-alanine amidase activity"/>
    <property type="evidence" value="ECO:0007669"/>
    <property type="project" value="UniProtKB-EC"/>
</dbReference>
<comment type="caution">
    <text evidence="14">The sequence shown here is derived from an EMBL/GenBank/DDBJ whole genome shotgun (WGS) entry which is preliminary data.</text>
</comment>
<evidence type="ECO:0000256" key="9">
    <source>
        <dbReference type="ARBA" id="ARBA00022833"/>
    </source>
</evidence>
<dbReference type="SUPFAM" id="SSF55846">
    <property type="entry name" value="N-acetylmuramoyl-L-alanine amidase-like"/>
    <property type="match status" value="1"/>
</dbReference>
<gene>
    <name evidence="14" type="primary">ampD</name>
    <name evidence="14" type="ORF">SNR37_000808</name>
</gene>
<reference evidence="15" key="1">
    <citation type="submission" date="2023-07" db="EMBL/GenBank/DDBJ databases">
        <title>Draft genome sequence of Agarivorans aestuarii strain ZMCS4, a CAZymes producing bacteria isolated from the marine brown algae Clodostephus spongiosus.</title>
        <authorList>
            <person name="Lorente B."/>
            <person name="Cabral C."/>
            <person name="Frias J."/>
            <person name="Faria J."/>
            <person name="Toubarro D."/>
        </authorList>
    </citation>
    <scope>NUCLEOTIDE SEQUENCE [LARGE SCALE GENOMIC DNA]</scope>
    <source>
        <strain evidence="15">ZMCS4</strain>
    </source>
</reference>
<evidence type="ECO:0000256" key="5">
    <source>
        <dbReference type="ARBA" id="ARBA00011901"/>
    </source>
</evidence>
<dbReference type="EMBL" id="JAYDYW010000013">
    <property type="protein sequence ID" value="MEE1675482.1"/>
    <property type="molecule type" value="Genomic_DNA"/>
</dbReference>
<dbReference type="InterPro" id="IPR051206">
    <property type="entry name" value="NAMLAA_amidase_2"/>
</dbReference>
<comment type="catalytic activity">
    <reaction evidence="1">
        <text>Hydrolyzes the link between N-acetylmuramoyl residues and L-amino acid residues in certain cell-wall glycopeptides.</text>
        <dbReference type="EC" id="3.5.1.28"/>
    </reaction>
</comment>
<dbReference type="RefSeq" id="WP_329776364.1">
    <property type="nucleotide sequence ID" value="NZ_JAYDYW010000013.1"/>
</dbReference>